<dbReference type="Gramene" id="mRNA:HanXRQr2_Chr05g0193231">
    <property type="protein sequence ID" value="CDS:HanXRQr2_Chr05g0193231.1"/>
    <property type="gene ID" value="HanXRQr2_Chr05g0193231"/>
</dbReference>
<keyword evidence="2" id="KW-1185">Reference proteome</keyword>
<protein>
    <submittedName>
        <fullName evidence="1">Uncharacterized protein</fullName>
    </submittedName>
</protein>
<evidence type="ECO:0000313" key="2">
    <source>
        <dbReference type="Proteomes" id="UP000215914"/>
    </source>
</evidence>
<dbReference type="AlphaFoldDB" id="A0A9K3NKX9"/>
<name>A0A9K3NKX9_HELAN</name>
<dbReference type="EMBL" id="MNCJ02000320">
    <property type="protein sequence ID" value="KAF5804096.1"/>
    <property type="molecule type" value="Genomic_DNA"/>
</dbReference>
<gene>
    <name evidence="1" type="ORF">HanXRQr2_Chr05g0193231</name>
</gene>
<reference evidence="1" key="2">
    <citation type="submission" date="2020-06" db="EMBL/GenBank/DDBJ databases">
        <title>Helianthus annuus Genome sequencing and assembly Release 2.</title>
        <authorList>
            <person name="Gouzy J."/>
            <person name="Langlade N."/>
            <person name="Munos S."/>
        </authorList>
    </citation>
    <scope>NUCLEOTIDE SEQUENCE</scope>
    <source>
        <tissue evidence="1">Leaves</tissue>
    </source>
</reference>
<reference evidence="1" key="1">
    <citation type="journal article" date="2017" name="Nature">
        <title>The sunflower genome provides insights into oil metabolism, flowering and Asterid evolution.</title>
        <authorList>
            <person name="Badouin H."/>
            <person name="Gouzy J."/>
            <person name="Grassa C.J."/>
            <person name="Murat F."/>
            <person name="Staton S.E."/>
            <person name="Cottret L."/>
            <person name="Lelandais-Briere C."/>
            <person name="Owens G.L."/>
            <person name="Carrere S."/>
            <person name="Mayjonade B."/>
            <person name="Legrand L."/>
            <person name="Gill N."/>
            <person name="Kane N.C."/>
            <person name="Bowers J.E."/>
            <person name="Hubner S."/>
            <person name="Bellec A."/>
            <person name="Berard A."/>
            <person name="Berges H."/>
            <person name="Blanchet N."/>
            <person name="Boniface M.C."/>
            <person name="Brunel D."/>
            <person name="Catrice O."/>
            <person name="Chaidir N."/>
            <person name="Claudel C."/>
            <person name="Donnadieu C."/>
            <person name="Faraut T."/>
            <person name="Fievet G."/>
            <person name="Helmstetter N."/>
            <person name="King M."/>
            <person name="Knapp S.J."/>
            <person name="Lai Z."/>
            <person name="Le Paslier M.C."/>
            <person name="Lippi Y."/>
            <person name="Lorenzon L."/>
            <person name="Mandel J.R."/>
            <person name="Marage G."/>
            <person name="Marchand G."/>
            <person name="Marquand E."/>
            <person name="Bret-Mestries E."/>
            <person name="Morien E."/>
            <person name="Nambeesan S."/>
            <person name="Nguyen T."/>
            <person name="Pegot-Espagnet P."/>
            <person name="Pouilly N."/>
            <person name="Raftis F."/>
            <person name="Sallet E."/>
            <person name="Schiex T."/>
            <person name="Thomas J."/>
            <person name="Vandecasteele C."/>
            <person name="Vares D."/>
            <person name="Vear F."/>
            <person name="Vautrin S."/>
            <person name="Crespi M."/>
            <person name="Mangin B."/>
            <person name="Burke J.M."/>
            <person name="Salse J."/>
            <person name="Munos S."/>
            <person name="Vincourt P."/>
            <person name="Rieseberg L.H."/>
            <person name="Langlade N.B."/>
        </authorList>
    </citation>
    <scope>NUCLEOTIDE SEQUENCE</scope>
    <source>
        <tissue evidence="1">Leaves</tissue>
    </source>
</reference>
<accession>A0A9K3NKX9</accession>
<sequence>MAVFIFSNACSPFDMQSKNKCLQIYSKLEFRFKRMILFNKPHKSLFVYLNTTVT</sequence>
<proteinExistence type="predicted"/>
<organism evidence="1 2">
    <name type="scientific">Helianthus annuus</name>
    <name type="common">Common sunflower</name>
    <dbReference type="NCBI Taxonomy" id="4232"/>
    <lineage>
        <taxon>Eukaryota</taxon>
        <taxon>Viridiplantae</taxon>
        <taxon>Streptophyta</taxon>
        <taxon>Embryophyta</taxon>
        <taxon>Tracheophyta</taxon>
        <taxon>Spermatophyta</taxon>
        <taxon>Magnoliopsida</taxon>
        <taxon>eudicotyledons</taxon>
        <taxon>Gunneridae</taxon>
        <taxon>Pentapetalae</taxon>
        <taxon>asterids</taxon>
        <taxon>campanulids</taxon>
        <taxon>Asterales</taxon>
        <taxon>Asteraceae</taxon>
        <taxon>Asteroideae</taxon>
        <taxon>Heliantheae alliance</taxon>
        <taxon>Heliantheae</taxon>
        <taxon>Helianthus</taxon>
    </lineage>
</organism>
<comment type="caution">
    <text evidence="1">The sequence shown here is derived from an EMBL/GenBank/DDBJ whole genome shotgun (WGS) entry which is preliminary data.</text>
</comment>
<dbReference type="Proteomes" id="UP000215914">
    <property type="component" value="Unassembled WGS sequence"/>
</dbReference>
<evidence type="ECO:0000313" key="1">
    <source>
        <dbReference type="EMBL" id="KAF5804096.1"/>
    </source>
</evidence>